<dbReference type="OrthoDB" id="2067488at2"/>
<evidence type="ECO:0000313" key="3">
    <source>
        <dbReference type="Proteomes" id="UP000318053"/>
    </source>
</evidence>
<protein>
    <submittedName>
        <fullName evidence="2">Uncharacterized protein</fullName>
    </submittedName>
</protein>
<gene>
    <name evidence="2" type="ORF">CA85_48750</name>
</gene>
<dbReference type="Proteomes" id="UP000318053">
    <property type="component" value="Unassembled WGS sequence"/>
</dbReference>
<name>A0A5C5X003_9BACT</name>
<evidence type="ECO:0000256" key="1">
    <source>
        <dbReference type="SAM" id="SignalP"/>
    </source>
</evidence>
<evidence type="ECO:0000313" key="2">
    <source>
        <dbReference type="EMBL" id="TWT55522.1"/>
    </source>
</evidence>
<comment type="caution">
    <text evidence="2">The sequence shown here is derived from an EMBL/GenBank/DDBJ whole genome shotgun (WGS) entry which is preliminary data.</text>
</comment>
<dbReference type="RefSeq" id="WP_146393706.1">
    <property type="nucleotide sequence ID" value="NZ_SJPK01000024.1"/>
</dbReference>
<proteinExistence type="predicted"/>
<organism evidence="2 3">
    <name type="scientific">Allorhodopirellula solitaria</name>
    <dbReference type="NCBI Taxonomy" id="2527987"/>
    <lineage>
        <taxon>Bacteria</taxon>
        <taxon>Pseudomonadati</taxon>
        <taxon>Planctomycetota</taxon>
        <taxon>Planctomycetia</taxon>
        <taxon>Pirellulales</taxon>
        <taxon>Pirellulaceae</taxon>
        <taxon>Allorhodopirellula</taxon>
    </lineage>
</organism>
<accession>A0A5C5X003</accession>
<feature type="signal peptide" evidence="1">
    <location>
        <begin position="1"/>
        <end position="26"/>
    </location>
</feature>
<dbReference type="EMBL" id="SJPK01000024">
    <property type="protein sequence ID" value="TWT55522.1"/>
    <property type="molecule type" value="Genomic_DNA"/>
</dbReference>
<keyword evidence="1" id="KW-0732">Signal</keyword>
<dbReference type="AlphaFoldDB" id="A0A5C5X003"/>
<reference evidence="2 3" key="1">
    <citation type="submission" date="2019-02" db="EMBL/GenBank/DDBJ databases">
        <title>Deep-cultivation of Planctomycetes and their phenomic and genomic characterization uncovers novel biology.</title>
        <authorList>
            <person name="Wiegand S."/>
            <person name="Jogler M."/>
            <person name="Boedeker C."/>
            <person name="Pinto D."/>
            <person name="Vollmers J."/>
            <person name="Rivas-Marin E."/>
            <person name="Kohn T."/>
            <person name="Peeters S.H."/>
            <person name="Heuer A."/>
            <person name="Rast P."/>
            <person name="Oberbeckmann S."/>
            <person name="Bunk B."/>
            <person name="Jeske O."/>
            <person name="Meyerdierks A."/>
            <person name="Storesund J.E."/>
            <person name="Kallscheuer N."/>
            <person name="Luecker S."/>
            <person name="Lage O.M."/>
            <person name="Pohl T."/>
            <person name="Merkel B.J."/>
            <person name="Hornburger P."/>
            <person name="Mueller R.-W."/>
            <person name="Bruemmer F."/>
            <person name="Labrenz M."/>
            <person name="Spormann A.M."/>
            <person name="Op Den Camp H."/>
            <person name="Overmann J."/>
            <person name="Amann R."/>
            <person name="Jetten M.S.M."/>
            <person name="Mascher T."/>
            <person name="Medema M.H."/>
            <person name="Devos D.P."/>
            <person name="Kaster A.-K."/>
            <person name="Ovreas L."/>
            <person name="Rohde M."/>
            <person name="Galperin M.Y."/>
            <person name="Jogler C."/>
        </authorList>
    </citation>
    <scope>NUCLEOTIDE SEQUENCE [LARGE SCALE GENOMIC DNA]</scope>
    <source>
        <strain evidence="2 3">CA85</strain>
    </source>
</reference>
<keyword evidence="3" id="KW-1185">Reference proteome</keyword>
<sequence precursor="true">MKAAKEKILFMLVIASALLVCAPAIASSTHHSTLENRAEIFLQSAQNRVERQAFESANRVENYDSLGGVALESSVAPNSVATGGWHKATGGKWISLDDAGGAIRPLSNDKIKFTDLGIDYLEDHLSRFKSPSGGMWDHNAAMINDLRKIARGELEATQIHRNFYSHELREMTRLRRLGSTSGPVDPFDYANTHYATLFEYGIPWGDHGSYLYTRFARTFFPGGF</sequence>
<feature type="chain" id="PRO_5022846652" evidence="1">
    <location>
        <begin position="27"/>
        <end position="224"/>
    </location>
</feature>